<evidence type="ECO:0000313" key="1">
    <source>
        <dbReference type="EMBL" id="CAB3263082.1"/>
    </source>
</evidence>
<organism evidence="1">
    <name type="scientific">Phallusia mammillata</name>
    <dbReference type="NCBI Taxonomy" id="59560"/>
    <lineage>
        <taxon>Eukaryota</taxon>
        <taxon>Metazoa</taxon>
        <taxon>Chordata</taxon>
        <taxon>Tunicata</taxon>
        <taxon>Ascidiacea</taxon>
        <taxon>Phlebobranchia</taxon>
        <taxon>Ascidiidae</taxon>
        <taxon>Phallusia</taxon>
    </lineage>
</organism>
<proteinExistence type="evidence at transcript level"/>
<dbReference type="Gene3D" id="3.40.50.300">
    <property type="entry name" value="P-loop containing nucleotide triphosphate hydrolases"/>
    <property type="match status" value="1"/>
</dbReference>
<sequence length="640" mass="73445">MEIRENALGTSEGPARCSGNNALLGMLQDVQEEMQRLGVSDLDGLMKKRAEREKEVVEQFNKVKARAQAENKIMEKYDENRADSQKRPKIIPKNDIDQVKTLKQHKFLAVVGAPGTGKLSTLSQTVITGKVMVFHLRLLHLDYTQNLSVKQLIIDEVAKTYDEKTREHGFQWVFRNQDKVAIVLEGYDRKTIDKVKPISAPYYAKLPMQQIITNLCYKKFFPDALLVCTSECYFTFSMPEELMPDTRIFSQQIPFAEIQTFFYFYMNGADKQLWAVLKGIAPHLVDLCNTPLIAQITAYVGMNDGFKQVMSVTSVFESVTKNISYVLDHTGPPIEALVEQIGKMAYTAQKEKEVILHLSHFEAVGLDMEVMHNLGVPIACNPGFAKRRLFDGKQIMTFIHHIFQEWFAALYICKYMPLDEFKSVMKDLATDYYGMVRLFMCGILLGEGRKVKTEKQRHFRDCLLGFFETVSIDKQRGQNARWMDVLIDLLECSSDIKDLFSANCADEIDLVDVQATVSASHALGQFISRVGRLINRVNLLYCKVTEQSLERICEGIRVMRGRINSLNLSYHELETYQPSSLNRCQQKIEMMGSELKEPPPEKSLYCRKVILINRNSKRYSLHGFRSWGFVVPRRVLWLFA</sequence>
<protein>
    <submittedName>
        <fullName evidence="1">Uncharacterized protein LOC101242293</fullName>
    </submittedName>
</protein>
<reference evidence="1" key="1">
    <citation type="submission" date="2020-04" db="EMBL/GenBank/DDBJ databases">
        <authorList>
            <person name="Neveu A P."/>
        </authorList>
    </citation>
    <scope>NUCLEOTIDE SEQUENCE</scope>
    <source>
        <tissue evidence="1">Whole embryo</tissue>
    </source>
</reference>
<name>A0A6F9DI32_9ASCI</name>
<dbReference type="InterPro" id="IPR027417">
    <property type="entry name" value="P-loop_NTPase"/>
</dbReference>
<gene>
    <name evidence="1" type="primary">LOC101242293-001</name>
</gene>
<dbReference type="EMBL" id="LR787220">
    <property type="protein sequence ID" value="CAB3263082.1"/>
    <property type="molecule type" value="mRNA"/>
</dbReference>
<dbReference type="AlphaFoldDB" id="A0A6F9DI32"/>
<accession>A0A6F9DI32</accession>